<dbReference type="GO" id="GO:0005829">
    <property type="term" value="C:cytosol"/>
    <property type="evidence" value="ECO:0007669"/>
    <property type="project" value="TreeGrafter"/>
</dbReference>
<evidence type="ECO:0000256" key="1">
    <source>
        <dbReference type="ARBA" id="ARBA00022741"/>
    </source>
</evidence>
<dbReference type="SUPFAM" id="SSF52540">
    <property type="entry name" value="P-loop containing nucleoside triphosphate hydrolases"/>
    <property type="match status" value="1"/>
</dbReference>
<protein>
    <recommendedName>
        <fullName evidence="4">DNA mismatch repair proteins mutS family domain-containing protein</fullName>
    </recommendedName>
</protein>
<organism evidence="5">
    <name type="scientific">marine sediment metagenome</name>
    <dbReference type="NCBI Taxonomy" id="412755"/>
    <lineage>
        <taxon>unclassified sequences</taxon>
        <taxon>metagenomes</taxon>
        <taxon>ecological metagenomes</taxon>
    </lineage>
</organism>
<dbReference type="Gene3D" id="3.40.50.300">
    <property type="entry name" value="P-loop containing nucleotide triphosphate hydrolases"/>
    <property type="match status" value="1"/>
</dbReference>
<evidence type="ECO:0000259" key="4">
    <source>
        <dbReference type="PROSITE" id="PS00486"/>
    </source>
</evidence>
<keyword evidence="2" id="KW-0067">ATP-binding</keyword>
<comment type="caution">
    <text evidence="5">The sequence shown here is derived from an EMBL/GenBank/DDBJ whole genome shotgun (WGS) entry which is preliminary data.</text>
</comment>
<evidence type="ECO:0000313" key="5">
    <source>
        <dbReference type="EMBL" id="KKK90230.1"/>
    </source>
</evidence>
<dbReference type="AlphaFoldDB" id="A0A0F8ZWE1"/>
<dbReference type="InterPro" id="IPR000432">
    <property type="entry name" value="DNA_mismatch_repair_MutS_C"/>
</dbReference>
<accession>A0A0F8ZWE1</accession>
<dbReference type="PANTHER" id="PTHR11361:SF34">
    <property type="entry name" value="DNA MISMATCH REPAIR PROTEIN MSH1, MITOCHONDRIAL"/>
    <property type="match status" value="1"/>
</dbReference>
<dbReference type="EMBL" id="LAZR01049190">
    <property type="protein sequence ID" value="KKK90230.1"/>
    <property type="molecule type" value="Genomic_DNA"/>
</dbReference>
<name>A0A0F8ZWE1_9ZZZZ</name>
<reference evidence="5" key="1">
    <citation type="journal article" date="2015" name="Nature">
        <title>Complex archaea that bridge the gap between prokaryotes and eukaryotes.</title>
        <authorList>
            <person name="Spang A."/>
            <person name="Saw J.H."/>
            <person name="Jorgensen S.L."/>
            <person name="Zaremba-Niedzwiedzka K."/>
            <person name="Martijn J."/>
            <person name="Lind A.E."/>
            <person name="van Eijk R."/>
            <person name="Schleper C."/>
            <person name="Guy L."/>
            <person name="Ettema T.J."/>
        </authorList>
    </citation>
    <scope>NUCLEOTIDE SEQUENCE</scope>
</reference>
<dbReference type="InterPro" id="IPR045076">
    <property type="entry name" value="MutS"/>
</dbReference>
<dbReference type="SMART" id="SM00534">
    <property type="entry name" value="MUTSac"/>
    <property type="match status" value="1"/>
</dbReference>
<keyword evidence="3" id="KW-0238">DNA-binding</keyword>
<evidence type="ECO:0000256" key="2">
    <source>
        <dbReference type="ARBA" id="ARBA00022840"/>
    </source>
</evidence>
<dbReference type="Pfam" id="PF00488">
    <property type="entry name" value="MutS_V"/>
    <property type="match status" value="1"/>
</dbReference>
<dbReference type="GO" id="GO:0140664">
    <property type="term" value="F:ATP-dependent DNA damage sensor activity"/>
    <property type="evidence" value="ECO:0007669"/>
    <property type="project" value="InterPro"/>
</dbReference>
<feature type="domain" description="DNA mismatch repair proteins mutS family" evidence="4">
    <location>
        <begin position="246"/>
        <end position="262"/>
    </location>
</feature>
<dbReference type="PROSITE" id="PS00486">
    <property type="entry name" value="DNA_MISMATCH_REPAIR_2"/>
    <property type="match status" value="1"/>
</dbReference>
<gene>
    <name evidence="5" type="ORF">LCGC14_2725170</name>
</gene>
<dbReference type="InterPro" id="IPR027417">
    <property type="entry name" value="P-loop_NTPase"/>
</dbReference>
<dbReference type="GO" id="GO:0005524">
    <property type="term" value="F:ATP binding"/>
    <property type="evidence" value="ECO:0007669"/>
    <property type="project" value="UniProtKB-KW"/>
</dbReference>
<sequence>TDSGRGRSPEFDMGIRANLLSGRRYSYYKASLGSYRDYFPNHYKLGYLMVTHVRRRYGASAWDNIIDRTTLFSLSPFRFSGSLKKETGKNVRQIYDETMDEMETLWKEQLDQVTITEARTVNTARKKVWTNYQYAQYTDDDSLIALKRGKADTPVLVRLYPDGREKKIISIKPLDHISYGGGKIAWAELSTDPRWLSRQYAVIVIYDLSAHKKRQITKKTKLYAPALSPDGLLVAAVEYTSERVCSLVILDEVGRGTSTCDGLALAWAVCEYIALHVKARTLFATHYHELTELETLLDGVTNLNVAVREWADEVIFLHKIAKGGTDQSYGVHVARLAGVPKEVIDRARILLPQLQAHLAAGMDMPQLADRARKAAAQMDLFADPATRIAGDLKHADLDNMTPIQAMELLRKLKDDL</sequence>
<keyword evidence="1" id="KW-0547">Nucleotide-binding</keyword>
<dbReference type="GO" id="GO:0006298">
    <property type="term" value="P:mismatch repair"/>
    <property type="evidence" value="ECO:0007669"/>
    <property type="project" value="InterPro"/>
</dbReference>
<dbReference type="PANTHER" id="PTHR11361">
    <property type="entry name" value="DNA MISMATCH REPAIR PROTEIN MUTS FAMILY MEMBER"/>
    <property type="match status" value="1"/>
</dbReference>
<dbReference type="GO" id="GO:0030983">
    <property type="term" value="F:mismatched DNA binding"/>
    <property type="evidence" value="ECO:0007669"/>
    <property type="project" value="InterPro"/>
</dbReference>
<proteinExistence type="predicted"/>
<evidence type="ECO:0000256" key="3">
    <source>
        <dbReference type="ARBA" id="ARBA00023125"/>
    </source>
</evidence>
<feature type="non-terminal residue" evidence="5">
    <location>
        <position position="1"/>
    </location>
</feature>